<sequence>MDPLLRLEDNRKSVRNAIVFAVMIPLLTLTTGLIIALISRSQGGPICDSGHSNWICTRTYEIIFPVLPGVISFGGLIIACGITWRQWAQDRYWQPWLGIIWLLIPFTLLWATGVGAMAIVGHHTFPQP</sequence>
<comment type="caution">
    <text evidence="2">The sequence shown here is derived from an EMBL/GenBank/DDBJ whole genome shotgun (WGS) entry which is preliminary data.</text>
</comment>
<proteinExistence type="predicted"/>
<accession>A0A939E0U4</accession>
<feature type="transmembrane region" description="Helical" evidence="1">
    <location>
        <begin position="16"/>
        <end position="38"/>
    </location>
</feature>
<organism evidence="2 3">
    <name type="scientific">Corynebacterium mendelii</name>
    <dbReference type="NCBI Taxonomy" id="2765362"/>
    <lineage>
        <taxon>Bacteria</taxon>
        <taxon>Bacillati</taxon>
        <taxon>Actinomycetota</taxon>
        <taxon>Actinomycetes</taxon>
        <taxon>Mycobacteriales</taxon>
        <taxon>Corynebacteriaceae</taxon>
        <taxon>Corynebacterium</taxon>
    </lineage>
</organism>
<keyword evidence="1" id="KW-1133">Transmembrane helix</keyword>
<reference evidence="2" key="1">
    <citation type="submission" date="2021-03" db="EMBL/GenBank/DDBJ databases">
        <authorList>
            <person name="Sun Q."/>
        </authorList>
    </citation>
    <scope>NUCLEOTIDE SEQUENCE</scope>
    <source>
        <strain evidence="2">CCM 8862</strain>
    </source>
</reference>
<dbReference type="EMBL" id="JAFLEQ010000011">
    <property type="protein sequence ID" value="MBN9644354.1"/>
    <property type="molecule type" value="Genomic_DNA"/>
</dbReference>
<evidence type="ECO:0000256" key="1">
    <source>
        <dbReference type="SAM" id="Phobius"/>
    </source>
</evidence>
<keyword evidence="1" id="KW-0812">Transmembrane</keyword>
<dbReference type="Proteomes" id="UP000664332">
    <property type="component" value="Unassembled WGS sequence"/>
</dbReference>
<protein>
    <submittedName>
        <fullName evidence="2">Uncharacterized protein</fullName>
    </submittedName>
</protein>
<keyword evidence="3" id="KW-1185">Reference proteome</keyword>
<feature type="transmembrane region" description="Helical" evidence="1">
    <location>
        <begin position="62"/>
        <end position="84"/>
    </location>
</feature>
<feature type="transmembrane region" description="Helical" evidence="1">
    <location>
        <begin position="96"/>
        <end position="120"/>
    </location>
</feature>
<dbReference type="AlphaFoldDB" id="A0A939E0U4"/>
<evidence type="ECO:0000313" key="3">
    <source>
        <dbReference type="Proteomes" id="UP000664332"/>
    </source>
</evidence>
<gene>
    <name evidence="2" type="ORF">JZY06_06990</name>
</gene>
<evidence type="ECO:0000313" key="2">
    <source>
        <dbReference type="EMBL" id="MBN9644354.1"/>
    </source>
</evidence>
<name>A0A939E0U4_9CORY</name>
<keyword evidence="1" id="KW-0472">Membrane</keyword>